<feature type="region of interest" description="Disordered" evidence="1">
    <location>
        <begin position="105"/>
        <end position="173"/>
    </location>
</feature>
<dbReference type="Proteomes" id="UP000053558">
    <property type="component" value="Unassembled WGS sequence"/>
</dbReference>
<name>A0A5M3MNL9_CONPW</name>
<sequence>MSSVSSLPYEEATRGIPQRLTTSRPGSSHHRPNSPGLSRPPSSSNKYAPPYEHSDRPSTFPHPIDDGSMPRVRSMIQLPSADYNFGGGISQLEFAYSAGTGSAASIDSLDARGGWGQHHSVRPSTSTSSISAASHTSSSQANTPPLETVSPDFGFVPMNEHMPPQYTKAASEL</sequence>
<evidence type="ECO:0000313" key="2">
    <source>
        <dbReference type="EMBL" id="EIW80325.1"/>
    </source>
</evidence>
<dbReference type="RefSeq" id="XP_007769300.1">
    <property type="nucleotide sequence ID" value="XM_007771110.1"/>
</dbReference>
<proteinExistence type="predicted"/>
<evidence type="ECO:0000313" key="3">
    <source>
        <dbReference type="Proteomes" id="UP000053558"/>
    </source>
</evidence>
<comment type="caution">
    <text evidence="2">The sequence shown here is derived from an EMBL/GenBank/DDBJ whole genome shotgun (WGS) entry which is preliminary data.</text>
</comment>
<dbReference type="EMBL" id="JH711579">
    <property type="protein sequence ID" value="EIW80325.1"/>
    <property type="molecule type" value="Genomic_DNA"/>
</dbReference>
<evidence type="ECO:0000256" key="1">
    <source>
        <dbReference type="SAM" id="MobiDB-lite"/>
    </source>
</evidence>
<dbReference type="KEGG" id="cput:CONPUDRAFT_154360"/>
<organism evidence="2 3">
    <name type="scientific">Coniophora puteana (strain RWD-64-598)</name>
    <name type="common">Brown rot fungus</name>
    <dbReference type="NCBI Taxonomy" id="741705"/>
    <lineage>
        <taxon>Eukaryota</taxon>
        <taxon>Fungi</taxon>
        <taxon>Dikarya</taxon>
        <taxon>Basidiomycota</taxon>
        <taxon>Agaricomycotina</taxon>
        <taxon>Agaricomycetes</taxon>
        <taxon>Agaricomycetidae</taxon>
        <taxon>Boletales</taxon>
        <taxon>Coniophorineae</taxon>
        <taxon>Coniophoraceae</taxon>
        <taxon>Coniophora</taxon>
    </lineage>
</organism>
<keyword evidence="3" id="KW-1185">Reference proteome</keyword>
<dbReference type="AlphaFoldDB" id="A0A5M3MNL9"/>
<accession>A0A5M3MNL9</accession>
<protein>
    <submittedName>
        <fullName evidence="2">Uncharacterized protein</fullName>
    </submittedName>
</protein>
<dbReference type="OrthoDB" id="10626796at2759"/>
<feature type="region of interest" description="Disordered" evidence="1">
    <location>
        <begin position="1"/>
        <end position="73"/>
    </location>
</feature>
<dbReference type="GeneID" id="19203255"/>
<gene>
    <name evidence="2" type="ORF">CONPUDRAFT_154360</name>
</gene>
<reference evidence="3" key="1">
    <citation type="journal article" date="2012" name="Science">
        <title>The Paleozoic origin of enzymatic lignin decomposition reconstructed from 31 fungal genomes.</title>
        <authorList>
            <person name="Floudas D."/>
            <person name="Binder M."/>
            <person name="Riley R."/>
            <person name="Barry K."/>
            <person name="Blanchette R.A."/>
            <person name="Henrissat B."/>
            <person name="Martinez A.T."/>
            <person name="Otillar R."/>
            <person name="Spatafora J.W."/>
            <person name="Yadav J.S."/>
            <person name="Aerts A."/>
            <person name="Benoit I."/>
            <person name="Boyd A."/>
            <person name="Carlson A."/>
            <person name="Copeland A."/>
            <person name="Coutinho P.M."/>
            <person name="de Vries R.P."/>
            <person name="Ferreira P."/>
            <person name="Findley K."/>
            <person name="Foster B."/>
            <person name="Gaskell J."/>
            <person name="Glotzer D."/>
            <person name="Gorecki P."/>
            <person name="Heitman J."/>
            <person name="Hesse C."/>
            <person name="Hori C."/>
            <person name="Igarashi K."/>
            <person name="Jurgens J.A."/>
            <person name="Kallen N."/>
            <person name="Kersten P."/>
            <person name="Kohler A."/>
            <person name="Kuees U."/>
            <person name="Kumar T.K.A."/>
            <person name="Kuo A."/>
            <person name="LaButti K."/>
            <person name="Larrondo L.F."/>
            <person name="Lindquist E."/>
            <person name="Ling A."/>
            <person name="Lombard V."/>
            <person name="Lucas S."/>
            <person name="Lundell T."/>
            <person name="Martin R."/>
            <person name="McLaughlin D.J."/>
            <person name="Morgenstern I."/>
            <person name="Morin E."/>
            <person name="Murat C."/>
            <person name="Nagy L.G."/>
            <person name="Nolan M."/>
            <person name="Ohm R.A."/>
            <person name="Patyshakuliyeva A."/>
            <person name="Rokas A."/>
            <person name="Ruiz-Duenas F.J."/>
            <person name="Sabat G."/>
            <person name="Salamov A."/>
            <person name="Samejima M."/>
            <person name="Schmutz J."/>
            <person name="Slot J.C."/>
            <person name="St John F."/>
            <person name="Stenlid J."/>
            <person name="Sun H."/>
            <person name="Sun S."/>
            <person name="Syed K."/>
            <person name="Tsang A."/>
            <person name="Wiebenga A."/>
            <person name="Young D."/>
            <person name="Pisabarro A."/>
            <person name="Eastwood D.C."/>
            <person name="Martin F."/>
            <person name="Cullen D."/>
            <person name="Grigoriev I.V."/>
            <person name="Hibbett D.S."/>
        </authorList>
    </citation>
    <scope>NUCLEOTIDE SEQUENCE [LARGE SCALE GENOMIC DNA]</scope>
    <source>
        <strain evidence="3">RWD-64-598 SS2</strain>
    </source>
</reference>
<feature type="compositionally biased region" description="Low complexity" evidence="1">
    <location>
        <begin position="122"/>
        <end position="141"/>
    </location>
</feature>